<evidence type="ECO:0000256" key="1">
    <source>
        <dbReference type="SAM" id="MobiDB-lite"/>
    </source>
</evidence>
<gene>
    <name evidence="3" type="primary">8053381</name>
    <name evidence="2" type="ORF">IscW_ISCW005623</name>
</gene>
<dbReference type="EnsemblMetazoa" id="ISCW005623-RA">
    <property type="protein sequence ID" value="ISCW005623-PA"/>
    <property type="gene ID" value="ISCW005623"/>
</dbReference>
<evidence type="ECO:0000313" key="3">
    <source>
        <dbReference type="EnsemblMetazoa" id="ISCW005623-PA"/>
    </source>
</evidence>
<reference evidence="2 4" key="1">
    <citation type="submission" date="2008-03" db="EMBL/GenBank/DDBJ databases">
        <title>Annotation of Ixodes scapularis.</title>
        <authorList>
            <consortium name="Ixodes scapularis Genome Project Consortium"/>
            <person name="Caler E."/>
            <person name="Hannick L.I."/>
            <person name="Bidwell S."/>
            <person name="Joardar V."/>
            <person name="Thiagarajan M."/>
            <person name="Amedeo P."/>
            <person name="Galinsky K.J."/>
            <person name="Schobel S."/>
            <person name="Inman J."/>
            <person name="Hostetler J."/>
            <person name="Miller J."/>
            <person name="Hammond M."/>
            <person name="Megy K."/>
            <person name="Lawson D."/>
            <person name="Kodira C."/>
            <person name="Sutton G."/>
            <person name="Meyer J."/>
            <person name="Hill C.A."/>
            <person name="Birren B."/>
            <person name="Nene V."/>
            <person name="Collins F."/>
            <person name="Alarcon-Chaidez F."/>
            <person name="Wikel S."/>
            <person name="Strausberg R."/>
        </authorList>
    </citation>
    <scope>NUCLEOTIDE SEQUENCE [LARGE SCALE GENOMIC DNA]</scope>
    <source>
        <strain evidence="4">Wikel</strain>
        <strain evidence="2">Wikel colony</strain>
    </source>
</reference>
<keyword evidence="4" id="KW-1185">Reference proteome</keyword>
<name>B7PMW8_IXOSC</name>
<organism>
    <name type="scientific">Ixodes scapularis</name>
    <name type="common">Black-legged tick</name>
    <name type="synonym">Deer tick</name>
    <dbReference type="NCBI Taxonomy" id="6945"/>
    <lineage>
        <taxon>Eukaryota</taxon>
        <taxon>Metazoa</taxon>
        <taxon>Ecdysozoa</taxon>
        <taxon>Arthropoda</taxon>
        <taxon>Chelicerata</taxon>
        <taxon>Arachnida</taxon>
        <taxon>Acari</taxon>
        <taxon>Parasitiformes</taxon>
        <taxon>Ixodida</taxon>
        <taxon>Ixodoidea</taxon>
        <taxon>Ixodidae</taxon>
        <taxon>Ixodinae</taxon>
        <taxon>Ixodes</taxon>
    </lineage>
</organism>
<feature type="compositionally biased region" description="Polar residues" evidence="1">
    <location>
        <begin position="113"/>
        <end position="129"/>
    </location>
</feature>
<protein>
    <submittedName>
        <fullName evidence="2 3">Uncharacterized protein</fullName>
    </submittedName>
</protein>
<dbReference type="HOGENOM" id="CLU_1951145_0_0_1"/>
<dbReference type="OrthoDB" id="6430620at2759"/>
<dbReference type="AlphaFoldDB" id="B7PMW8"/>
<dbReference type="VEuPathDB" id="VectorBase:ISCI005623"/>
<sequence length="129" mass="14203">MSHAFRPECAGAPSSKRPKTSSHEDKENTDKAPDNETQSGNTTRDEAQRDEALVEHGQCDEAQRGRVEEVVRKPKVAFQDDAGEAANTAVDERASLGTKRKLRRGSVVVPQQKVESSSTQVEVQQCKQQ</sequence>
<evidence type="ECO:0000313" key="2">
    <source>
        <dbReference type="EMBL" id="EEC07940.1"/>
    </source>
</evidence>
<dbReference type="VEuPathDB" id="VectorBase:ISCW005623"/>
<dbReference type="KEGG" id="isc:8053381"/>
<accession>B7PMW8</accession>
<dbReference type="Proteomes" id="UP000001555">
    <property type="component" value="Unassembled WGS sequence"/>
</dbReference>
<dbReference type="PaxDb" id="6945-B7PMW8"/>
<dbReference type="VEuPathDB" id="VectorBase:ISCP_004936"/>
<dbReference type="EMBL" id="ABJB010180623">
    <property type="status" value="NOT_ANNOTATED_CDS"/>
    <property type="molecule type" value="Genomic_DNA"/>
</dbReference>
<dbReference type="EMBL" id="DS749327">
    <property type="protein sequence ID" value="EEC07940.1"/>
    <property type="molecule type" value="Genomic_DNA"/>
</dbReference>
<feature type="compositionally biased region" description="Basic and acidic residues" evidence="1">
    <location>
        <begin position="21"/>
        <end position="34"/>
    </location>
</feature>
<evidence type="ECO:0000313" key="4">
    <source>
        <dbReference type="Proteomes" id="UP000001555"/>
    </source>
</evidence>
<feature type="region of interest" description="Disordered" evidence="1">
    <location>
        <begin position="1"/>
        <end position="66"/>
    </location>
</feature>
<reference evidence="3" key="2">
    <citation type="submission" date="2020-05" db="UniProtKB">
        <authorList>
            <consortium name="EnsemblMetazoa"/>
        </authorList>
    </citation>
    <scope>IDENTIFICATION</scope>
    <source>
        <strain evidence="3">wikel</strain>
    </source>
</reference>
<feature type="compositionally biased region" description="Basic and acidic residues" evidence="1">
    <location>
        <begin position="43"/>
        <end position="66"/>
    </location>
</feature>
<dbReference type="InParanoid" id="B7PMW8"/>
<proteinExistence type="predicted"/>
<feature type="region of interest" description="Disordered" evidence="1">
    <location>
        <begin position="103"/>
        <end position="129"/>
    </location>
</feature>